<protein>
    <submittedName>
        <fullName evidence="4">Alcohol dehydrogenase</fullName>
    </submittedName>
</protein>
<dbReference type="CDD" id="cd08249">
    <property type="entry name" value="enoyl_reductase_like"/>
    <property type="match status" value="1"/>
</dbReference>
<dbReference type="PANTHER" id="PTHR45348">
    <property type="entry name" value="HYPOTHETICAL OXIDOREDUCTASE (EUROFUNG)"/>
    <property type="match status" value="1"/>
</dbReference>
<keyword evidence="2" id="KW-0560">Oxidoreductase</keyword>
<dbReference type="PANTHER" id="PTHR45348:SF3">
    <property type="entry name" value="ENOYL REDUCTASE (ER) DOMAIN-CONTAINING PROTEIN"/>
    <property type="match status" value="1"/>
</dbReference>
<proteinExistence type="inferred from homology"/>
<gene>
    <name evidence="4" type="ORF">BJY01DRAFT_257143</name>
</gene>
<evidence type="ECO:0000313" key="4">
    <source>
        <dbReference type="EMBL" id="KAL2841140.1"/>
    </source>
</evidence>
<evidence type="ECO:0000256" key="2">
    <source>
        <dbReference type="ARBA" id="ARBA00023002"/>
    </source>
</evidence>
<dbReference type="SUPFAM" id="SSF50129">
    <property type="entry name" value="GroES-like"/>
    <property type="match status" value="1"/>
</dbReference>
<comment type="similarity">
    <text evidence="1">Belongs to the zinc-containing alcohol dehydrogenase family.</text>
</comment>
<dbReference type="SMART" id="SM00829">
    <property type="entry name" value="PKS_ER"/>
    <property type="match status" value="1"/>
</dbReference>
<dbReference type="Gene3D" id="3.90.180.10">
    <property type="entry name" value="Medium-chain alcohol dehydrogenases, catalytic domain"/>
    <property type="match status" value="1"/>
</dbReference>
<accession>A0ABR4JMA7</accession>
<dbReference type="EMBL" id="JBFXLU010000113">
    <property type="protein sequence ID" value="KAL2841140.1"/>
    <property type="molecule type" value="Genomic_DNA"/>
</dbReference>
<dbReference type="Proteomes" id="UP001610446">
    <property type="component" value="Unassembled WGS sequence"/>
</dbReference>
<evidence type="ECO:0000313" key="5">
    <source>
        <dbReference type="Proteomes" id="UP001610446"/>
    </source>
</evidence>
<evidence type="ECO:0000259" key="3">
    <source>
        <dbReference type="SMART" id="SM00829"/>
    </source>
</evidence>
<name>A0ABR4JMA7_9EURO</name>
<evidence type="ECO:0000256" key="1">
    <source>
        <dbReference type="ARBA" id="ARBA00008072"/>
    </source>
</evidence>
<dbReference type="InterPro" id="IPR047122">
    <property type="entry name" value="Trans-enoyl_RdTase-like"/>
</dbReference>
<organism evidence="4 5">
    <name type="scientific">Aspergillus pseudoustus</name>
    <dbReference type="NCBI Taxonomy" id="1810923"/>
    <lineage>
        <taxon>Eukaryota</taxon>
        <taxon>Fungi</taxon>
        <taxon>Dikarya</taxon>
        <taxon>Ascomycota</taxon>
        <taxon>Pezizomycotina</taxon>
        <taxon>Eurotiomycetes</taxon>
        <taxon>Eurotiomycetidae</taxon>
        <taxon>Eurotiales</taxon>
        <taxon>Aspergillaceae</taxon>
        <taxon>Aspergillus</taxon>
        <taxon>Aspergillus subgen. Nidulantes</taxon>
    </lineage>
</organism>
<feature type="domain" description="Enoyl reductase (ER)" evidence="3">
    <location>
        <begin position="11"/>
        <end position="362"/>
    </location>
</feature>
<dbReference type="Pfam" id="PF08240">
    <property type="entry name" value="ADH_N"/>
    <property type="match status" value="1"/>
</dbReference>
<sequence>MATHPAITATGIKQPLTVINVPTRTPQGREVQVRVEWVPAAPLDVYQVDAGLMAEFPQCLGDSGAGTVVATGPEVQHLSTGDRVFGFFFHNAHEKGQQVYITAPEHLFGKVGPRHGSLRGCGDLPTNFCTSFYTLSDKLQLDLPWPRPASFTPSDVDRPILIWGAGSSVGHFAVQILKYWGYTNVLVTASSKHHEKLKAYGARHAFDYRDPNIVASITSCISDYVGSGNGGSLRVFDTITSKHSSLAPIAKIATLPGSIVAAVLPVVINPASDPAGLQLSADLAAEAEWAPGVQVHPVISYAYEANEFLRDHLQPDIMATLLAQGAIEPNKIRIVDGDSLLERATRAMEIMRSGTVSGERLVWRVWTAAEFPEY</sequence>
<dbReference type="SUPFAM" id="SSF51735">
    <property type="entry name" value="NAD(P)-binding Rossmann-fold domains"/>
    <property type="match status" value="1"/>
</dbReference>
<dbReference type="InterPro" id="IPR011032">
    <property type="entry name" value="GroES-like_sf"/>
</dbReference>
<dbReference type="InterPro" id="IPR036291">
    <property type="entry name" value="NAD(P)-bd_dom_sf"/>
</dbReference>
<dbReference type="InterPro" id="IPR013154">
    <property type="entry name" value="ADH-like_N"/>
</dbReference>
<dbReference type="InterPro" id="IPR020843">
    <property type="entry name" value="ER"/>
</dbReference>
<keyword evidence="5" id="KW-1185">Reference proteome</keyword>
<reference evidence="4 5" key="1">
    <citation type="submission" date="2024-07" db="EMBL/GenBank/DDBJ databases">
        <title>Section-level genome sequencing and comparative genomics of Aspergillus sections Usti and Cavernicolus.</title>
        <authorList>
            <consortium name="Lawrence Berkeley National Laboratory"/>
            <person name="Nybo J.L."/>
            <person name="Vesth T.C."/>
            <person name="Theobald S."/>
            <person name="Frisvad J.C."/>
            <person name="Larsen T.O."/>
            <person name="Kjaerboelling I."/>
            <person name="Rothschild-Mancinelli K."/>
            <person name="Lyhne E.K."/>
            <person name="Kogle M.E."/>
            <person name="Barry K."/>
            <person name="Clum A."/>
            <person name="Na H."/>
            <person name="Ledsgaard L."/>
            <person name="Lin J."/>
            <person name="Lipzen A."/>
            <person name="Kuo A."/>
            <person name="Riley R."/>
            <person name="Mondo S."/>
            <person name="Labutti K."/>
            <person name="Haridas S."/>
            <person name="Pangalinan J."/>
            <person name="Salamov A.A."/>
            <person name="Simmons B.A."/>
            <person name="Magnuson J.K."/>
            <person name="Chen J."/>
            <person name="Drula E."/>
            <person name="Henrissat B."/>
            <person name="Wiebenga A."/>
            <person name="Lubbers R.J."/>
            <person name="Gomes A.C."/>
            <person name="Makela M.R."/>
            <person name="Stajich J."/>
            <person name="Grigoriev I.V."/>
            <person name="Mortensen U.H."/>
            <person name="De Vries R.P."/>
            <person name="Baker S.E."/>
            <person name="Andersen M.R."/>
        </authorList>
    </citation>
    <scope>NUCLEOTIDE SEQUENCE [LARGE SCALE GENOMIC DNA]</scope>
    <source>
        <strain evidence="4 5">CBS 123904</strain>
    </source>
</reference>
<dbReference type="Gene3D" id="3.40.50.720">
    <property type="entry name" value="NAD(P)-binding Rossmann-like Domain"/>
    <property type="match status" value="1"/>
</dbReference>
<comment type="caution">
    <text evidence="4">The sequence shown here is derived from an EMBL/GenBank/DDBJ whole genome shotgun (WGS) entry which is preliminary data.</text>
</comment>